<comment type="caution">
    <text evidence="3">The sequence shown here is derived from an EMBL/GenBank/DDBJ whole genome shotgun (WGS) entry which is preliminary data.</text>
</comment>
<evidence type="ECO:0000256" key="1">
    <source>
        <dbReference type="ARBA" id="ARBA00022741"/>
    </source>
</evidence>
<evidence type="ECO:0000313" key="4">
    <source>
        <dbReference type="Proteomes" id="UP001050975"/>
    </source>
</evidence>
<dbReference type="EMBL" id="BLAY01000071">
    <property type="protein sequence ID" value="GET39660.1"/>
    <property type="molecule type" value="Genomic_DNA"/>
</dbReference>
<reference evidence="3" key="1">
    <citation type="submission" date="2019-10" db="EMBL/GenBank/DDBJ databases">
        <title>Draft genome sequece of Microseira wollei NIES-4236.</title>
        <authorList>
            <person name="Yamaguchi H."/>
            <person name="Suzuki S."/>
            <person name="Kawachi M."/>
        </authorList>
    </citation>
    <scope>NUCLEOTIDE SEQUENCE</scope>
    <source>
        <strain evidence="3">NIES-4236</strain>
    </source>
</reference>
<proteinExistence type="predicted"/>
<sequence>MARDRRTLVILSDQLRNPTELKEETTVVDLSLPTIDEISELVDRLVGKKLKVSPLNREQLLKACQGLTRCRISLVLAKSLAKAGKVDETAIAELIDEKRQTIRETGILEFIPVQSG</sequence>
<accession>A0AAV3XFJ6</accession>
<protein>
    <submittedName>
        <fullName evidence="3">AAA ATPase central domain protein</fullName>
    </submittedName>
</protein>
<dbReference type="GO" id="GO:0005524">
    <property type="term" value="F:ATP binding"/>
    <property type="evidence" value="ECO:0007669"/>
    <property type="project" value="UniProtKB-KW"/>
</dbReference>
<keyword evidence="4" id="KW-1185">Reference proteome</keyword>
<evidence type="ECO:0000313" key="3">
    <source>
        <dbReference type="EMBL" id="GET39660.1"/>
    </source>
</evidence>
<dbReference type="PANTHER" id="PTHR42960:SF1">
    <property type="entry name" value="YCF46 PROTEIN"/>
    <property type="match status" value="1"/>
</dbReference>
<dbReference type="AlphaFoldDB" id="A0AAV3XFJ6"/>
<keyword evidence="2" id="KW-0067">ATP-binding</keyword>
<organism evidence="3 4">
    <name type="scientific">Microseira wollei NIES-4236</name>
    <dbReference type="NCBI Taxonomy" id="2530354"/>
    <lineage>
        <taxon>Bacteria</taxon>
        <taxon>Bacillati</taxon>
        <taxon>Cyanobacteriota</taxon>
        <taxon>Cyanophyceae</taxon>
        <taxon>Oscillatoriophycideae</taxon>
        <taxon>Aerosakkonematales</taxon>
        <taxon>Aerosakkonemataceae</taxon>
        <taxon>Microseira</taxon>
    </lineage>
</organism>
<keyword evidence="1" id="KW-0547">Nucleotide-binding</keyword>
<dbReference type="InterPro" id="IPR052381">
    <property type="entry name" value="AAA_domain_protein"/>
</dbReference>
<dbReference type="PANTHER" id="PTHR42960">
    <property type="entry name" value="YCF46 PROTEIN"/>
    <property type="match status" value="1"/>
</dbReference>
<gene>
    <name evidence="3" type="ORF">MiSe_44310</name>
</gene>
<evidence type="ECO:0000256" key="2">
    <source>
        <dbReference type="ARBA" id="ARBA00022840"/>
    </source>
</evidence>
<dbReference type="Proteomes" id="UP001050975">
    <property type="component" value="Unassembled WGS sequence"/>
</dbReference>
<name>A0AAV3XFJ6_9CYAN</name>